<dbReference type="Proteomes" id="UP001164020">
    <property type="component" value="Chromosome"/>
</dbReference>
<accession>A0ABY7BWA1</accession>
<keyword evidence="2" id="KW-1185">Reference proteome</keyword>
<sequence length="220" mass="24257">MTAETDDFAAVVELQRAWLKRRGLLDRPWLILGAAPKPTIPDPLPTSVAHVHVKYSGHSAKRNGLPPADLTLLLHKTTAKDIEGLEIRDVLRMRRRLSRLTRLYRHFGRAGFGESVITHAERDQFILRVAGSLFASGGRDERPSNGVAMICYAVAVGVPKIIVAGVSLEADGYEYDPSIRNRRHQPEDLAALREIAKVTPQVVTTEAALGQTTGVPLYRP</sequence>
<protein>
    <submittedName>
        <fullName evidence="1">Uncharacterized protein</fullName>
    </submittedName>
</protein>
<dbReference type="EMBL" id="CP114029">
    <property type="protein sequence ID" value="WAP67643.1"/>
    <property type="molecule type" value="Genomic_DNA"/>
</dbReference>
<name>A0ABY7BWA1_9HYPH</name>
<reference evidence="1" key="1">
    <citation type="submission" date="2022-12" db="EMBL/GenBank/DDBJ databases">
        <title>Jiella pelagia sp. nov., isolated from phosphonate enriched culture of Northwest Pacific surface seawater.</title>
        <authorList>
            <person name="Shin D.Y."/>
            <person name="Hwang C.Y."/>
        </authorList>
    </citation>
    <scope>NUCLEOTIDE SEQUENCE</scope>
    <source>
        <strain evidence="1">HL-NP1</strain>
    </source>
</reference>
<evidence type="ECO:0000313" key="2">
    <source>
        <dbReference type="Proteomes" id="UP001164020"/>
    </source>
</evidence>
<gene>
    <name evidence="1" type="ORF">OH818_19430</name>
</gene>
<evidence type="ECO:0000313" key="1">
    <source>
        <dbReference type="EMBL" id="WAP67643.1"/>
    </source>
</evidence>
<proteinExistence type="predicted"/>
<organism evidence="1 2">
    <name type="scientific">Jiella pelagia</name>
    <dbReference type="NCBI Taxonomy" id="2986949"/>
    <lineage>
        <taxon>Bacteria</taxon>
        <taxon>Pseudomonadati</taxon>
        <taxon>Pseudomonadota</taxon>
        <taxon>Alphaproteobacteria</taxon>
        <taxon>Hyphomicrobiales</taxon>
        <taxon>Aurantimonadaceae</taxon>
        <taxon>Jiella</taxon>
    </lineage>
</organism>
<dbReference type="RefSeq" id="WP_268880106.1">
    <property type="nucleotide sequence ID" value="NZ_CP114029.1"/>
</dbReference>